<keyword evidence="17" id="KW-1185">Reference proteome</keyword>
<keyword evidence="7" id="KW-0210">Decarboxylase</keyword>
<dbReference type="GeneID" id="19197123"/>
<evidence type="ECO:0000313" key="16">
    <source>
        <dbReference type="EMBL" id="EXJ57879.1"/>
    </source>
</evidence>
<evidence type="ECO:0000256" key="11">
    <source>
        <dbReference type="PIRSR" id="PIRSR036565-2"/>
    </source>
</evidence>
<feature type="domain" description="Thiamine pyrophosphate enzyme central" evidence="13">
    <location>
        <begin position="204"/>
        <end position="334"/>
    </location>
</feature>
<feature type="binding site" evidence="11">
    <location>
        <position position="453"/>
    </location>
    <ligand>
        <name>Mg(2+)</name>
        <dbReference type="ChEBI" id="CHEBI:18420"/>
    </ligand>
</feature>
<dbReference type="InterPro" id="IPR029035">
    <property type="entry name" value="DHS-like_NAD/FAD-binding_dom"/>
</dbReference>
<dbReference type="OrthoDB" id="308383at2759"/>
<dbReference type="Pfam" id="PF02775">
    <property type="entry name" value="TPP_enzyme_C"/>
    <property type="match status" value="1"/>
</dbReference>
<dbReference type="EMBL" id="AMGX01000033">
    <property type="protein sequence ID" value="EXJ57879.1"/>
    <property type="molecule type" value="Genomic_DNA"/>
</dbReference>
<evidence type="ECO:0000256" key="6">
    <source>
        <dbReference type="ARBA" id="ARBA00022723"/>
    </source>
</evidence>
<dbReference type="AlphaFoldDB" id="W9WHB0"/>
<evidence type="ECO:0000256" key="4">
    <source>
        <dbReference type="ARBA" id="ARBA00013202"/>
    </source>
</evidence>
<sequence>MSGQIDLTEYLFRRLYQLGVRSVHGVPGDYNLTALDYVSIAGLNWVGNASELGAGYAADGYAKIKGLSAVITASGVGELSIINAIAGSYAEMVPVVHIVGTPPIPAQDARLVMHHTLGDGDFRIFADMAAKITCAQASLRDPIMAIAMIDETIQQCILQSRPVYIELPTTLVRLKVSAAELDRPINLLIPENDTHLEEQKASLILEKIYAAKQPFIVVDGLTSRFGFAEEVGELVRATGIATAATPFGKGIINEHLSNFHGVYAANAGDPAFESWVHKCDLVLYFGPLMSDFNTYGFITIPERKRTIAFHRNVIEIGDERLEALRVKSFLRKVLNLIDQTKLHTNIHMELPDPVLQLKTLPSAAPDGNIDQHTFWKRISSFFRTNDVILVESGTSSLGGSEMVLPPNTTFITGAIWLSIGYMLGAAQGVSLALRDASKDGLRPAARTIVFEGDGSFQMTVQSISDIIRNRLDVTIFVINNDGYVIERLVHGMTAEYNDIQPWRYLEAFSFFGAPRDDPAYPIVTRRVENWGQLNDALAEDPVQQGKGLIMVEVIMGREDVPASLRRLVEGAKNRNAGP</sequence>
<dbReference type="GO" id="GO:0000287">
    <property type="term" value="F:magnesium ion binding"/>
    <property type="evidence" value="ECO:0007669"/>
    <property type="project" value="InterPro"/>
</dbReference>
<comment type="cofactor">
    <cofactor evidence="2">
        <name>thiamine diphosphate</name>
        <dbReference type="ChEBI" id="CHEBI:58937"/>
    </cofactor>
</comment>
<dbReference type="Pfam" id="PF02776">
    <property type="entry name" value="TPP_enzyme_N"/>
    <property type="match status" value="1"/>
</dbReference>
<reference evidence="16 17" key="1">
    <citation type="submission" date="2013-03" db="EMBL/GenBank/DDBJ databases">
        <title>The Genome Sequence of Cladophialophora psammophila CBS 110553.</title>
        <authorList>
            <consortium name="The Broad Institute Genomics Platform"/>
            <person name="Cuomo C."/>
            <person name="de Hoog S."/>
            <person name="Gorbushina A."/>
            <person name="Walker B."/>
            <person name="Young S.K."/>
            <person name="Zeng Q."/>
            <person name="Gargeya S."/>
            <person name="Fitzgerald M."/>
            <person name="Haas B."/>
            <person name="Abouelleil A."/>
            <person name="Allen A.W."/>
            <person name="Alvarado L."/>
            <person name="Arachchi H.M."/>
            <person name="Berlin A.M."/>
            <person name="Chapman S.B."/>
            <person name="Gainer-Dewar J."/>
            <person name="Goldberg J."/>
            <person name="Griggs A."/>
            <person name="Gujja S."/>
            <person name="Hansen M."/>
            <person name="Howarth C."/>
            <person name="Imamovic A."/>
            <person name="Ireland A."/>
            <person name="Larimer J."/>
            <person name="McCowan C."/>
            <person name="Murphy C."/>
            <person name="Pearson M."/>
            <person name="Poon T.W."/>
            <person name="Priest M."/>
            <person name="Roberts A."/>
            <person name="Saif S."/>
            <person name="Shea T."/>
            <person name="Sisk P."/>
            <person name="Sykes S."/>
            <person name="Wortman J."/>
            <person name="Nusbaum C."/>
            <person name="Birren B."/>
        </authorList>
    </citation>
    <scope>NUCLEOTIDE SEQUENCE [LARGE SCALE GENOMIC DNA]</scope>
    <source>
        <strain evidence="16 17">CBS 110553</strain>
    </source>
</reference>
<dbReference type="InterPro" id="IPR029061">
    <property type="entry name" value="THDP-binding"/>
</dbReference>
<feature type="binding site" evidence="11">
    <location>
        <position position="482"/>
    </location>
    <ligand>
        <name>Mg(2+)</name>
        <dbReference type="ChEBI" id="CHEBI:18420"/>
    </ligand>
</feature>
<dbReference type="GO" id="GO:0030976">
    <property type="term" value="F:thiamine pyrophosphate binding"/>
    <property type="evidence" value="ECO:0007669"/>
    <property type="project" value="InterPro"/>
</dbReference>
<protein>
    <recommendedName>
        <fullName evidence="5">Pyruvate decarboxylase</fullName>
        <ecNumber evidence="4">4.1.1.1</ecNumber>
    </recommendedName>
</protein>
<keyword evidence="6 11" id="KW-0479">Metal-binding</keyword>
<dbReference type="Gene3D" id="3.40.50.1220">
    <property type="entry name" value="TPP-binding domain"/>
    <property type="match status" value="1"/>
</dbReference>
<dbReference type="GO" id="GO:0005829">
    <property type="term" value="C:cytosol"/>
    <property type="evidence" value="ECO:0007669"/>
    <property type="project" value="TreeGrafter"/>
</dbReference>
<evidence type="ECO:0000256" key="3">
    <source>
        <dbReference type="ARBA" id="ARBA00007812"/>
    </source>
</evidence>
<dbReference type="EC" id="4.1.1.1" evidence="4"/>
<dbReference type="GO" id="GO:0004737">
    <property type="term" value="F:pyruvate decarboxylase activity"/>
    <property type="evidence" value="ECO:0007669"/>
    <property type="project" value="UniProtKB-EC"/>
</dbReference>
<dbReference type="GO" id="GO:0000949">
    <property type="term" value="P:aromatic amino acid family catabolic process to alcohol via Ehrlich pathway"/>
    <property type="evidence" value="ECO:0007669"/>
    <property type="project" value="TreeGrafter"/>
</dbReference>
<dbReference type="InterPro" id="IPR011766">
    <property type="entry name" value="TPP_enzyme_TPP-bd"/>
</dbReference>
<dbReference type="PANTHER" id="PTHR43452">
    <property type="entry name" value="PYRUVATE DECARBOXYLASE"/>
    <property type="match status" value="1"/>
</dbReference>
<dbReference type="FunFam" id="3.40.50.970:FF:000024">
    <property type="entry name" value="Pyruvate decarboxylase isozyme"/>
    <property type="match status" value="1"/>
</dbReference>
<dbReference type="Proteomes" id="UP000019471">
    <property type="component" value="Unassembled WGS sequence"/>
</dbReference>
<dbReference type="PIRSF" id="PIRSF036565">
    <property type="entry name" value="Pyruvt_ip_decrb"/>
    <property type="match status" value="1"/>
</dbReference>
<proteinExistence type="inferred from homology"/>
<dbReference type="SUPFAM" id="SSF52467">
    <property type="entry name" value="DHS-like NAD/FAD-binding domain"/>
    <property type="match status" value="1"/>
</dbReference>
<dbReference type="InterPro" id="IPR047213">
    <property type="entry name" value="TPP_PYR_PDC_IPDC-like"/>
</dbReference>
<keyword evidence="9 12" id="KW-0786">Thiamine pyrophosphate</keyword>
<evidence type="ECO:0000256" key="12">
    <source>
        <dbReference type="RuleBase" id="RU362132"/>
    </source>
</evidence>
<dbReference type="Pfam" id="PF00205">
    <property type="entry name" value="TPP_enzyme_M"/>
    <property type="match status" value="1"/>
</dbReference>
<gene>
    <name evidence="16" type="ORF">A1O5_12437</name>
</gene>
<evidence type="ECO:0000256" key="5">
    <source>
        <dbReference type="ARBA" id="ARBA00014422"/>
    </source>
</evidence>
<dbReference type="HOGENOM" id="CLU_013748_0_2_1"/>
<dbReference type="InterPro" id="IPR012000">
    <property type="entry name" value="Thiamin_PyroP_enz_cen_dom"/>
</dbReference>
<dbReference type="FunFam" id="3.40.50.970:FF:000019">
    <property type="entry name" value="Pyruvate decarboxylase isozyme"/>
    <property type="match status" value="1"/>
</dbReference>
<evidence type="ECO:0000256" key="10">
    <source>
        <dbReference type="ARBA" id="ARBA00023239"/>
    </source>
</evidence>
<keyword evidence="8 11" id="KW-0460">Magnesium</keyword>
<comment type="catalytic activity">
    <reaction evidence="1">
        <text>a 2-oxocarboxylate + H(+) = an aldehyde + CO2</text>
        <dbReference type="Rhea" id="RHEA:11628"/>
        <dbReference type="ChEBI" id="CHEBI:15378"/>
        <dbReference type="ChEBI" id="CHEBI:16526"/>
        <dbReference type="ChEBI" id="CHEBI:17478"/>
        <dbReference type="ChEBI" id="CHEBI:35179"/>
        <dbReference type="EC" id="4.1.1.1"/>
    </reaction>
</comment>
<name>W9WHB0_9EURO</name>
<feature type="domain" description="Thiamine pyrophosphate enzyme N-terminal TPP-binding" evidence="15">
    <location>
        <begin position="6"/>
        <end position="114"/>
    </location>
</feature>
<dbReference type="CDD" id="cd02005">
    <property type="entry name" value="TPP_PDC_IPDC"/>
    <property type="match status" value="1"/>
</dbReference>
<evidence type="ECO:0000313" key="17">
    <source>
        <dbReference type="Proteomes" id="UP000019471"/>
    </source>
</evidence>
<evidence type="ECO:0000256" key="9">
    <source>
        <dbReference type="ARBA" id="ARBA00023052"/>
    </source>
</evidence>
<keyword evidence="10" id="KW-0456">Lyase</keyword>
<dbReference type="eggNOG" id="KOG1184">
    <property type="taxonomic scope" value="Eukaryota"/>
</dbReference>
<feature type="binding site" evidence="11">
    <location>
        <position position="480"/>
    </location>
    <ligand>
        <name>Mg(2+)</name>
        <dbReference type="ChEBI" id="CHEBI:18420"/>
    </ligand>
</feature>
<evidence type="ECO:0000256" key="1">
    <source>
        <dbReference type="ARBA" id="ARBA00001041"/>
    </source>
</evidence>
<dbReference type="SUPFAM" id="SSF52518">
    <property type="entry name" value="Thiamin diphosphate-binding fold (THDP-binding)"/>
    <property type="match status" value="2"/>
</dbReference>
<dbReference type="RefSeq" id="XP_007751196.1">
    <property type="nucleotide sequence ID" value="XM_007753006.1"/>
</dbReference>
<evidence type="ECO:0000256" key="8">
    <source>
        <dbReference type="ARBA" id="ARBA00022842"/>
    </source>
</evidence>
<evidence type="ECO:0000259" key="14">
    <source>
        <dbReference type="Pfam" id="PF02775"/>
    </source>
</evidence>
<dbReference type="Gene3D" id="3.40.50.970">
    <property type="match status" value="2"/>
</dbReference>
<dbReference type="GO" id="GO:0005634">
    <property type="term" value="C:nucleus"/>
    <property type="evidence" value="ECO:0007669"/>
    <property type="project" value="TreeGrafter"/>
</dbReference>
<evidence type="ECO:0000256" key="7">
    <source>
        <dbReference type="ARBA" id="ARBA00022793"/>
    </source>
</evidence>
<evidence type="ECO:0000256" key="2">
    <source>
        <dbReference type="ARBA" id="ARBA00001964"/>
    </source>
</evidence>
<comment type="caution">
    <text evidence="16">The sequence shown here is derived from an EMBL/GenBank/DDBJ whole genome shotgun (WGS) entry which is preliminary data.</text>
</comment>
<evidence type="ECO:0000259" key="13">
    <source>
        <dbReference type="Pfam" id="PF00205"/>
    </source>
</evidence>
<dbReference type="InterPro" id="IPR047214">
    <property type="entry name" value="TPP_PDC_IPDC"/>
</dbReference>
<evidence type="ECO:0000259" key="15">
    <source>
        <dbReference type="Pfam" id="PF02776"/>
    </source>
</evidence>
<dbReference type="PANTHER" id="PTHR43452:SF11">
    <property type="entry name" value="PYRUVATE DECARBOXYLASE"/>
    <property type="match status" value="1"/>
</dbReference>
<organism evidence="16 17">
    <name type="scientific">Cladophialophora psammophila CBS 110553</name>
    <dbReference type="NCBI Taxonomy" id="1182543"/>
    <lineage>
        <taxon>Eukaryota</taxon>
        <taxon>Fungi</taxon>
        <taxon>Dikarya</taxon>
        <taxon>Ascomycota</taxon>
        <taxon>Pezizomycotina</taxon>
        <taxon>Eurotiomycetes</taxon>
        <taxon>Chaetothyriomycetidae</taxon>
        <taxon>Chaetothyriales</taxon>
        <taxon>Herpotrichiellaceae</taxon>
        <taxon>Cladophialophora</taxon>
    </lineage>
</organism>
<accession>W9WHB0</accession>
<feature type="domain" description="Thiamine pyrophosphate enzyme TPP-binding" evidence="14">
    <location>
        <begin position="405"/>
        <end position="495"/>
    </location>
</feature>
<comment type="similarity">
    <text evidence="3 12">Belongs to the TPP enzyme family.</text>
</comment>
<dbReference type="InterPro" id="IPR012001">
    <property type="entry name" value="Thiamin_PyroP_enz_TPP-bd_dom"/>
</dbReference>
<dbReference type="STRING" id="1182543.W9WHB0"/>
<comment type="cofactor">
    <cofactor evidence="11">
        <name>Mg(2+)</name>
        <dbReference type="ChEBI" id="CHEBI:18420"/>
    </cofactor>
    <text evidence="11">Binds 1 Mg(2+) per subunit.</text>
</comment>
<dbReference type="CDD" id="cd07038">
    <property type="entry name" value="TPP_PYR_PDC_IPDC_like"/>
    <property type="match status" value="1"/>
</dbReference>
<dbReference type="InterPro" id="IPR012110">
    <property type="entry name" value="PDC/IPDC-like"/>
</dbReference>